<dbReference type="GO" id="GO:0016787">
    <property type="term" value="F:hydrolase activity"/>
    <property type="evidence" value="ECO:0007669"/>
    <property type="project" value="UniProtKB-KW"/>
</dbReference>
<evidence type="ECO:0000256" key="2">
    <source>
        <dbReference type="ARBA" id="ARBA00022801"/>
    </source>
</evidence>
<accession>A0A3N5AP51</accession>
<comment type="caution">
    <text evidence="5">The sequence shown here is derived from an EMBL/GenBank/DDBJ whole genome shotgun (WGS) entry which is preliminary data.</text>
</comment>
<dbReference type="PROSITE" id="PS51643">
    <property type="entry name" value="HD_CAS3"/>
    <property type="match status" value="1"/>
</dbReference>
<dbReference type="AlphaFoldDB" id="A0A3N5AP51"/>
<organism evidence="5 6">
    <name type="scientific">Thermodesulfitimonas autotrophica</name>
    <dbReference type="NCBI Taxonomy" id="1894989"/>
    <lineage>
        <taxon>Bacteria</taxon>
        <taxon>Bacillati</taxon>
        <taxon>Bacillota</taxon>
        <taxon>Clostridia</taxon>
        <taxon>Thermoanaerobacterales</taxon>
        <taxon>Thermoanaerobacteraceae</taxon>
        <taxon>Thermodesulfitimonas</taxon>
    </lineage>
</organism>
<dbReference type="InterPro" id="IPR006483">
    <property type="entry name" value="CRISPR-assoc_Cas3_HD"/>
</dbReference>
<evidence type="ECO:0000313" key="5">
    <source>
        <dbReference type="EMBL" id="RPF46634.1"/>
    </source>
</evidence>
<name>A0A3N5AP51_9THEO</name>
<dbReference type="GO" id="GO:0046872">
    <property type="term" value="F:metal ion binding"/>
    <property type="evidence" value="ECO:0007669"/>
    <property type="project" value="UniProtKB-KW"/>
</dbReference>
<dbReference type="EMBL" id="RKRE01000002">
    <property type="protein sequence ID" value="RPF46634.1"/>
    <property type="molecule type" value="Genomic_DNA"/>
</dbReference>
<dbReference type="Gene3D" id="1.10.3210.30">
    <property type="match status" value="1"/>
</dbReference>
<dbReference type="InterPro" id="IPR038257">
    <property type="entry name" value="CRISPR-assoc_Cas3_HD_sf"/>
</dbReference>
<gene>
    <name evidence="5" type="ORF">EDD75_0884</name>
</gene>
<evidence type="ECO:0000256" key="1">
    <source>
        <dbReference type="ARBA" id="ARBA00022723"/>
    </source>
</evidence>
<evidence type="ECO:0000256" key="3">
    <source>
        <dbReference type="ARBA" id="ARBA00023118"/>
    </source>
</evidence>
<dbReference type="OrthoDB" id="1721334at2"/>
<sequence length="254" mass="28500">MLIDRYKAALGKSTGRQTLYDHSLSCVEVALRVARLAGEEPGPRLDRLVFAAFVHDVGKLDPAFQAMLEAAASGQPLPGKKVKHEASTFDYDHPRLVEENKEAIRQELRGACGYDLDLKHVAGEAMDHVWAFAVTHHGLFHVSYERDKAGILRPLIRRQWTSFYPNEERRITLVDLLFAYHPLGGLVMIGDLVASYCHEQGKDYQTFFSQASSLGEVFAHLTEYADEIEAGIKLYDPRDYGLKETLKLIAGGIR</sequence>
<keyword evidence="2" id="KW-0378">Hydrolase</keyword>
<feature type="domain" description="HD Cas3-type" evidence="4">
    <location>
        <begin position="12"/>
        <end position="194"/>
    </location>
</feature>
<protein>
    <recommendedName>
        <fullName evidence="4">HD Cas3-type domain-containing protein</fullName>
    </recommendedName>
</protein>
<dbReference type="Pfam" id="PF18019">
    <property type="entry name" value="Cas3_HD"/>
    <property type="match status" value="1"/>
</dbReference>
<dbReference type="SUPFAM" id="SSF109604">
    <property type="entry name" value="HD-domain/PDEase-like"/>
    <property type="match status" value="1"/>
</dbReference>
<evidence type="ECO:0000313" key="6">
    <source>
        <dbReference type="Proteomes" id="UP000282654"/>
    </source>
</evidence>
<keyword evidence="6" id="KW-1185">Reference proteome</keyword>
<dbReference type="RefSeq" id="WP_123928609.1">
    <property type="nucleotide sequence ID" value="NZ_RKRE01000002.1"/>
</dbReference>
<reference evidence="5 6" key="1">
    <citation type="submission" date="2018-11" db="EMBL/GenBank/DDBJ databases">
        <title>Genomic Encyclopedia of Type Strains, Phase IV (KMG-IV): sequencing the most valuable type-strain genomes for metagenomic binning, comparative biology and taxonomic classification.</title>
        <authorList>
            <person name="Goeker M."/>
        </authorList>
    </citation>
    <scope>NUCLEOTIDE SEQUENCE [LARGE SCALE GENOMIC DNA]</scope>
    <source>
        <strain evidence="5 6">DSM 102936</strain>
    </source>
</reference>
<dbReference type="CDD" id="cd09641">
    <property type="entry name" value="Cas3''_I"/>
    <property type="match status" value="1"/>
</dbReference>
<proteinExistence type="predicted"/>
<keyword evidence="3" id="KW-0051">Antiviral defense</keyword>
<dbReference type="Proteomes" id="UP000282654">
    <property type="component" value="Unassembled WGS sequence"/>
</dbReference>
<dbReference type="GO" id="GO:0051607">
    <property type="term" value="P:defense response to virus"/>
    <property type="evidence" value="ECO:0007669"/>
    <property type="project" value="UniProtKB-KW"/>
</dbReference>
<keyword evidence="1" id="KW-0479">Metal-binding</keyword>
<evidence type="ECO:0000259" key="4">
    <source>
        <dbReference type="PROSITE" id="PS51643"/>
    </source>
</evidence>